<keyword evidence="3" id="KW-0812">Transmembrane</keyword>
<keyword evidence="3" id="KW-0472">Membrane</keyword>
<evidence type="ECO:0000256" key="2">
    <source>
        <dbReference type="ARBA" id="ARBA00023002"/>
    </source>
</evidence>
<dbReference type="Gene3D" id="3.40.50.720">
    <property type="entry name" value="NAD(P)-binding Rossmann-like Domain"/>
    <property type="match status" value="1"/>
</dbReference>
<feature type="transmembrane region" description="Helical" evidence="3">
    <location>
        <begin position="162"/>
        <end position="184"/>
    </location>
</feature>
<dbReference type="PRINTS" id="PR00081">
    <property type="entry name" value="GDHRDH"/>
</dbReference>
<dbReference type="InterPro" id="IPR044926">
    <property type="entry name" value="RGS_subdomain_2"/>
</dbReference>
<dbReference type="PANTHER" id="PTHR43899:SF13">
    <property type="entry name" value="RH59310P"/>
    <property type="match status" value="1"/>
</dbReference>
<dbReference type="SUPFAM" id="SSF48097">
    <property type="entry name" value="Regulator of G-protein signaling, RGS"/>
    <property type="match status" value="1"/>
</dbReference>
<dbReference type="Proteomes" id="UP000298416">
    <property type="component" value="Unassembled WGS sequence"/>
</dbReference>
<accession>A0A8X8WRU6</accession>
<dbReference type="InterPro" id="IPR036305">
    <property type="entry name" value="RGS_sf"/>
</dbReference>
<comment type="similarity">
    <text evidence="1">Belongs to the short-chain dehydrogenases/reductases (SDR) family.</text>
</comment>
<proteinExistence type="inferred from homology"/>
<organism evidence="4">
    <name type="scientific">Salvia splendens</name>
    <name type="common">Scarlet sage</name>
    <dbReference type="NCBI Taxonomy" id="180675"/>
    <lineage>
        <taxon>Eukaryota</taxon>
        <taxon>Viridiplantae</taxon>
        <taxon>Streptophyta</taxon>
        <taxon>Embryophyta</taxon>
        <taxon>Tracheophyta</taxon>
        <taxon>Spermatophyta</taxon>
        <taxon>Magnoliopsida</taxon>
        <taxon>eudicotyledons</taxon>
        <taxon>Gunneridae</taxon>
        <taxon>Pentapetalae</taxon>
        <taxon>asterids</taxon>
        <taxon>lamiids</taxon>
        <taxon>Lamiales</taxon>
        <taxon>Lamiaceae</taxon>
        <taxon>Nepetoideae</taxon>
        <taxon>Mentheae</taxon>
        <taxon>Salviinae</taxon>
        <taxon>Salvia</taxon>
        <taxon>Salvia subgen. Calosphace</taxon>
        <taxon>core Calosphace</taxon>
    </lineage>
</organism>
<evidence type="ECO:0000256" key="1">
    <source>
        <dbReference type="ARBA" id="ARBA00006484"/>
    </source>
</evidence>
<dbReference type="Gene3D" id="1.10.167.10">
    <property type="entry name" value="Regulator of G-protein Signalling 4, domain 2"/>
    <property type="match status" value="1"/>
</dbReference>
<feature type="transmembrane region" description="Helical" evidence="3">
    <location>
        <begin position="130"/>
        <end position="150"/>
    </location>
</feature>
<keyword evidence="2" id="KW-0560">Oxidoreductase</keyword>
<dbReference type="InterPro" id="IPR051019">
    <property type="entry name" value="VLCFA-Steroid_DH"/>
</dbReference>
<evidence type="ECO:0008006" key="6">
    <source>
        <dbReference type="Google" id="ProtNLM"/>
    </source>
</evidence>
<name>A0A8X8WRU6_SALSN</name>
<dbReference type="SUPFAM" id="SSF51735">
    <property type="entry name" value="NAD(P)-binding Rossmann-fold domains"/>
    <property type="match status" value="1"/>
</dbReference>
<dbReference type="AlphaFoldDB" id="A0A8X8WRU6"/>
<keyword evidence="5" id="KW-1185">Reference proteome</keyword>
<dbReference type="PANTHER" id="PTHR43899">
    <property type="entry name" value="RH59310P"/>
    <property type="match status" value="1"/>
</dbReference>
<dbReference type="EMBL" id="PNBA02000015">
    <property type="protein sequence ID" value="KAG6398746.1"/>
    <property type="molecule type" value="Genomic_DNA"/>
</dbReference>
<gene>
    <name evidence="4" type="ORF">SASPL_140215</name>
</gene>
<reference evidence="4" key="2">
    <citation type="submission" date="2020-08" db="EMBL/GenBank/DDBJ databases">
        <title>Plant Genome Project.</title>
        <authorList>
            <person name="Zhang R.-G."/>
        </authorList>
    </citation>
    <scope>NUCLEOTIDE SEQUENCE</scope>
    <source>
        <strain evidence="4">Huo1</strain>
        <tissue evidence="4">Leaf</tissue>
    </source>
</reference>
<dbReference type="InterPro" id="IPR036291">
    <property type="entry name" value="NAD(P)-bd_dom_sf"/>
</dbReference>
<dbReference type="GO" id="GO:0045703">
    <property type="term" value="F:ketoreductase activity"/>
    <property type="evidence" value="ECO:0007669"/>
    <property type="project" value="TreeGrafter"/>
</dbReference>
<sequence length="659" mass="74822">MRKLLTCCRLLAKAGVPYLIHKIPRPKGSGFWLVAMQVIASFNLLLLIVMALGFLRFRRKHWWSSCYIWAGDVFHPSGRLYFFHWLSFPGLWVRQIIPVISVHALYIAALVGFTGASQHIEFRFHELKDLWRGILVSACCIGVWVVAYTLNEIYEGNALIQIISRSVLLIMTSFLLLAFFSMSMSQPLASLLSSMKNDQQDYTMMGRALSIPDSGLLVQQESTRSINPNDPLDKLLENRRFRQSVWDSVHFYEELLQLEKISVDDHVRRISMARHIIDTCITPGATMKVNISHRCRQEILSTPDLAHPDLFKNALIELMKMNLANDYWSSTFFIKLKEEEMVKTADYEQEQSSWNSSHRLSSVHCADDPFHQEHSPCKLSSSSLELELHSRFPSYGDSIPLHPRRRLLRLHQPLQIPTKNPPNTWSTFIRPEKDLRSYGSWVAITGSTDGIGKSIAFDIAARGLNLVLIGRNPSKLEATSREIRQIHCEVKVKTVTVDFSDALRNGEEMARYVEAEIRGLDLGILIYSAGLAYPYARFMHEVDNRLMESVVGVNAAALTWITRAAVAGMMERGRGAIVNIGSGSSACLSSYVAMLSKSLNLEYEQYGIDVQCQAFLISFFLNQLVDNLLFRYLVGMQAEGSEASLDFILIRCCLFILVY</sequence>
<keyword evidence="3" id="KW-1133">Transmembrane helix</keyword>
<dbReference type="GO" id="GO:0005783">
    <property type="term" value="C:endoplasmic reticulum"/>
    <property type="evidence" value="ECO:0007669"/>
    <property type="project" value="TreeGrafter"/>
</dbReference>
<feature type="transmembrane region" description="Helical" evidence="3">
    <location>
        <begin position="96"/>
        <end position="118"/>
    </location>
</feature>
<protein>
    <recommendedName>
        <fullName evidence="6">RGS domain-containing protein</fullName>
    </recommendedName>
</protein>
<dbReference type="Pfam" id="PF00106">
    <property type="entry name" value="adh_short"/>
    <property type="match status" value="1"/>
</dbReference>
<feature type="transmembrane region" description="Helical" evidence="3">
    <location>
        <begin position="30"/>
        <end position="55"/>
    </location>
</feature>
<reference evidence="4" key="1">
    <citation type="submission" date="2018-01" db="EMBL/GenBank/DDBJ databases">
        <authorList>
            <person name="Mao J.F."/>
        </authorList>
    </citation>
    <scope>NUCLEOTIDE SEQUENCE</scope>
    <source>
        <strain evidence="4">Huo1</strain>
        <tissue evidence="4">Leaf</tissue>
    </source>
</reference>
<dbReference type="InterPro" id="IPR002347">
    <property type="entry name" value="SDR_fam"/>
</dbReference>
<evidence type="ECO:0000313" key="5">
    <source>
        <dbReference type="Proteomes" id="UP000298416"/>
    </source>
</evidence>
<evidence type="ECO:0000313" key="4">
    <source>
        <dbReference type="EMBL" id="KAG6398746.1"/>
    </source>
</evidence>
<evidence type="ECO:0000256" key="3">
    <source>
        <dbReference type="SAM" id="Phobius"/>
    </source>
</evidence>
<comment type="caution">
    <text evidence="4">The sequence shown here is derived from an EMBL/GenBank/DDBJ whole genome shotgun (WGS) entry which is preliminary data.</text>
</comment>